<organism evidence="2 3">
    <name type="scientific">Austropuccinia psidii MF-1</name>
    <dbReference type="NCBI Taxonomy" id="1389203"/>
    <lineage>
        <taxon>Eukaryota</taxon>
        <taxon>Fungi</taxon>
        <taxon>Dikarya</taxon>
        <taxon>Basidiomycota</taxon>
        <taxon>Pucciniomycotina</taxon>
        <taxon>Pucciniomycetes</taxon>
        <taxon>Pucciniales</taxon>
        <taxon>Sphaerophragmiaceae</taxon>
        <taxon>Austropuccinia</taxon>
    </lineage>
</organism>
<gene>
    <name evidence="2" type="ORF">O181_042743</name>
</gene>
<keyword evidence="3" id="KW-1185">Reference proteome</keyword>
<name>A0A9Q3DJZ1_9BASI</name>
<protein>
    <submittedName>
        <fullName evidence="2">Uncharacterized protein</fullName>
    </submittedName>
</protein>
<sequence length="122" mass="14180">MRSRCIENFSTEDYINSMEDITTRTEIGRTWYKPPMDNKTSGKPILKPNKPHEKDPLKCHKCGKMKEELSRILFQYRKAFASVDEPLGAIKGHEVYIMINVERPYPPLLRIPAYPSIPSARE</sequence>
<dbReference type="OrthoDB" id="2507422at2759"/>
<dbReference type="AlphaFoldDB" id="A0A9Q3DJZ1"/>
<accession>A0A9Q3DJZ1</accession>
<proteinExistence type="predicted"/>
<comment type="caution">
    <text evidence="2">The sequence shown here is derived from an EMBL/GenBank/DDBJ whole genome shotgun (WGS) entry which is preliminary data.</text>
</comment>
<reference evidence="2" key="1">
    <citation type="submission" date="2021-03" db="EMBL/GenBank/DDBJ databases">
        <title>Draft genome sequence of rust myrtle Austropuccinia psidii MF-1, a brazilian biotype.</title>
        <authorList>
            <person name="Quecine M.C."/>
            <person name="Pachon D.M.R."/>
            <person name="Bonatelli M.L."/>
            <person name="Correr F.H."/>
            <person name="Franceschini L.M."/>
            <person name="Leite T.F."/>
            <person name="Margarido G.R.A."/>
            <person name="Almeida C.A."/>
            <person name="Ferrarezi J.A."/>
            <person name="Labate C.A."/>
        </authorList>
    </citation>
    <scope>NUCLEOTIDE SEQUENCE</scope>
    <source>
        <strain evidence="2">MF-1</strain>
    </source>
</reference>
<dbReference type="EMBL" id="AVOT02017145">
    <property type="protein sequence ID" value="MBW0503028.1"/>
    <property type="molecule type" value="Genomic_DNA"/>
</dbReference>
<evidence type="ECO:0000256" key="1">
    <source>
        <dbReference type="SAM" id="MobiDB-lite"/>
    </source>
</evidence>
<feature type="region of interest" description="Disordered" evidence="1">
    <location>
        <begin position="32"/>
        <end position="58"/>
    </location>
</feature>
<evidence type="ECO:0000313" key="2">
    <source>
        <dbReference type="EMBL" id="MBW0503028.1"/>
    </source>
</evidence>
<dbReference type="Proteomes" id="UP000765509">
    <property type="component" value="Unassembled WGS sequence"/>
</dbReference>
<evidence type="ECO:0000313" key="3">
    <source>
        <dbReference type="Proteomes" id="UP000765509"/>
    </source>
</evidence>